<dbReference type="KEGG" id="fpf:DCC35_02255"/>
<evidence type="ECO:0000313" key="2">
    <source>
        <dbReference type="Proteomes" id="UP000298616"/>
    </source>
</evidence>
<dbReference type="PANTHER" id="PTHR35866">
    <property type="entry name" value="PUTATIVE-RELATED"/>
    <property type="match status" value="1"/>
</dbReference>
<accession>A0A4D7K2P3</accession>
<dbReference type="Pfam" id="PF03692">
    <property type="entry name" value="CxxCxxCC"/>
    <property type="match status" value="1"/>
</dbReference>
<evidence type="ECO:0000313" key="1">
    <source>
        <dbReference type="EMBL" id="QCK13658.1"/>
    </source>
</evidence>
<dbReference type="Proteomes" id="UP000298616">
    <property type="component" value="Chromosome"/>
</dbReference>
<keyword evidence="2" id="KW-1185">Reference proteome</keyword>
<protein>
    <submittedName>
        <fullName evidence="1">Zinc/iron-chelating domain-containing protein</fullName>
    </submittedName>
</protein>
<gene>
    <name evidence="1" type="ORF">DCC35_02255</name>
</gene>
<sequence>MSKERKQLFRKLKKSKPKSLDQDFKQYHDEAFETIDCLDCANCCKTTSPIFYDADINRLSKTLKMKRGEFIDTYLHKDSEGDYVLNEAPCPFLGYDNKCIVYESRPTACKEYPHTDRKRQHQILNLTLKNTAVCPAVEEVVKKIEAQYSGPQ</sequence>
<name>A0A4D7K2P3_9BACT</name>
<dbReference type="PANTHER" id="PTHR35866:SF1">
    <property type="entry name" value="YKGJ FAMILY CYSTEINE CLUSTER PROTEIN"/>
    <property type="match status" value="1"/>
</dbReference>
<dbReference type="InterPro" id="IPR005358">
    <property type="entry name" value="Puta_zinc/iron-chelating_dom"/>
</dbReference>
<dbReference type="EMBL" id="CP028923">
    <property type="protein sequence ID" value="QCK13658.1"/>
    <property type="molecule type" value="Genomic_DNA"/>
</dbReference>
<dbReference type="AlphaFoldDB" id="A0A4D7K2P3"/>
<dbReference type="OrthoDB" id="665764at2"/>
<proteinExistence type="predicted"/>
<reference evidence="1 2" key="1">
    <citation type="submission" date="2018-04" db="EMBL/GenBank/DDBJ databases">
        <title>Complete genome uncultured novel isolate.</title>
        <authorList>
            <person name="Merlino G."/>
        </authorList>
    </citation>
    <scope>NUCLEOTIDE SEQUENCE [LARGE SCALE GENOMIC DNA]</scope>
    <source>
        <strain evidence="2">R1DC9</strain>
    </source>
</reference>
<dbReference type="RefSeq" id="WP_137089255.1">
    <property type="nucleotide sequence ID" value="NZ_CP028923.1"/>
</dbReference>
<organism evidence="1 2">
    <name type="scientific">Mangrovivirga cuniculi</name>
    <dbReference type="NCBI Taxonomy" id="2715131"/>
    <lineage>
        <taxon>Bacteria</taxon>
        <taxon>Pseudomonadati</taxon>
        <taxon>Bacteroidota</taxon>
        <taxon>Cytophagia</taxon>
        <taxon>Cytophagales</taxon>
        <taxon>Mangrovivirgaceae</taxon>
        <taxon>Mangrovivirga</taxon>
    </lineage>
</organism>